<evidence type="ECO:0000313" key="1">
    <source>
        <dbReference type="EMBL" id="KAK1340021.1"/>
    </source>
</evidence>
<name>A0AA40LN68_CNENI</name>
<keyword evidence="2" id="KW-1185">Reference proteome</keyword>
<dbReference type="Proteomes" id="UP001177744">
    <property type="component" value="Unassembled WGS sequence"/>
</dbReference>
<gene>
    <name evidence="1" type="ORF">QTO34_018585</name>
</gene>
<comment type="caution">
    <text evidence="1">The sequence shown here is derived from an EMBL/GenBank/DDBJ whole genome shotgun (WGS) entry which is preliminary data.</text>
</comment>
<accession>A0AA40LN68</accession>
<organism evidence="1 2">
    <name type="scientific">Cnephaeus nilssonii</name>
    <name type="common">Northern bat</name>
    <name type="synonym">Eptesicus nilssonii</name>
    <dbReference type="NCBI Taxonomy" id="3371016"/>
    <lineage>
        <taxon>Eukaryota</taxon>
        <taxon>Metazoa</taxon>
        <taxon>Chordata</taxon>
        <taxon>Craniata</taxon>
        <taxon>Vertebrata</taxon>
        <taxon>Euteleostomi</taxon>
        <taxon>Mammalia</taxon>
        <taxon>Eutheria</taxon>
        <taxon>Laurasiatheria</taxon>
        <taxon>Chiroptera</taxon>
        <taxon>Yangochiroptera</taxon>
        <taxon>Vespertilionidae</taxon>
        <taxon>Cnephaeus</taxon>
    </lineage>
</organism>
<sequence>MASLSFPTAQVLSTMEAAAQGKPEAQASLGWQLPSCPGPLEAQVTRAGRGLRCQQWQQQRCDGDIAFPGSPGRLPPLRAPGLQLVNTKKKFMKEIKSATSVNTRIIRKQNSLIADMEKVLMVWIEN</sequence>
<protein>
    <submittedName>
        <fullName evidence="1">Uncharacterized protein</fullName>
    </submittedName>
</protein>
<dbReference type="EMBL" id="JAULJE010000008">
    <property type="protein sequence ID" value="KAK1340021.1"/>
    <property type="molecule type" value="Genomic_DNA"/>
</dbReference>
<dbReference type="AlphaFoldDB" id="A0AA40LN68"/>
<reference evidence="1" key="1">
    <citation type="submission" date="2023-06" db="EMBL/GenBank/DDBJ databases">
        <title>Reference genome for the Northern bat (Eptesicus nilssonii), a most northern bat species.</title>
        <authorList>
            <person name="Laine V.N."/>
            <person name="Pulliainen A.T."/>
            <person name="Lilley T.M."/>
        </authorList>
    </citation>
    <scope>NUCLEOTIDE SEQUENCE</scope>
    <source>
        <strain evidence="1">BLF_Eptnil</strain>
        <tissue evidence="1">Kidney</tissue>
    </source>
</reference>
<proteinExistence type="predicted"/>
<evidence type="ECO:0000313" key="2">
    <source>
        <dbReference type="Proteomes" id="UP001177744"/>
    </source>
</evidence>